<dbReference type="PIRSF" id="PIRSF003078">
    <property type="entry name" value="GidB"/>
    <property type="match status" value="1"/>
</dbReference>
<keyword evidence="1 6" id="KW-0963">Cytoplasm</keyword>
<dbReference type="GO" id="GO:0070043">
    <property type="term" value="F:rRNA (guanine-N7-)-methyltransferase activity"/>
    <property type="evidence" value="ECO:0007669"/>
    <property type="project" value="UniProtKB-UniRule"/>
</dbReference>
<dbReference type="FunFam" id="3.40.50.150:FF:000041">
    <property type="entry name" value="Ribosomal RNA small subunit methyltransferase G"/>
    <property type="match status" value="1"/>
</dbReference>
<comment type="caution">
    <text evidence="6">Lacks conserved residue(s) required for the propagation of feature annotation.</text>
</comment>
<dbReference type="NCBIfam" id="TIGR00138">
    <property type="entry name" value="rsmG_gidB"/>
    <property type="match status" value="1"/>
</dbReference>
<dbReference type="EMBL" id="DVLX01000101">
    <property type="protein sequence ID" value="HIU00296.1"/>
    <property type="molecule type" value="Genomic_DNA"/>
</dbReference>
<gene>
    <name evidence="6 7" type="primary">rsmG</name>
    <name evidence="7" type="ORF">IAD12_08685</name>
</gene>
<dbReference type="AlphaFoldDB" id="A0A9D1KWM6"/>
<protein>
    <recommendedName>
        <fullName evidence="6">Ribosomal RNA small subunit methyltransferase G</fullName>
        <ecNumber evidence="6">2.1.1.-</ecNumber>
    </recommendedName>
    <alternativeName>
        <fullName evidence="6">16S rRNA 7-methylguanosine methyltransferase</fullName>
        <shortName evidence="6">16S rRNA m7G methyltransferase</shortName>
    </alternativeName>
</protein>
<evidence type="ECO:0000313" key="7">
    <source>
        <dbReference type="EMBL" id="HIU00296.1"/>
    </source>
</evidence>
<keyword evidence="4 6" id="KW-0808">Transferase</keyword>
<dbReference type="InterPro" id="IPR029063">
    <property type="entry name" value="SAM-dependent_MTases_sf"/>
</dbReference>
<evidence type="ECO:0000256" key="1">
    <source>
        <dbReference type="ARBA" id="ARBA00022490"/>
    </source>
</evidence>
<sequence>MDELKKIFDKFGMDFDDDKKDKYISYMEKILEKNQSVNLTAITERDEFIGKHYIDSLLCAGSKEFAGSKRIVDVGTGGGFPGIPLAIAFPEKDFVLLDSLNKRIKIVKEAARDSGIENISAFHGRAEDFARNKDMREKFDLCVSRAVANMSTLCEYCLPFVKVGGCFIAYKGPECEEEIEEAKKAISLMGGRIDRTEVPEIQSGGAKHTLIFISKIKNTMSKYPRKAGIPSKEPVK</sequence>
<dbReference type="Gene3D" id="3.40.50.150">
    <property type="entry name" value="Vaccinia Virus protein VP39"/>
    <property type="match status" value="1"/>
</dbReference>
<name>A0A9D1KWM6_9FIRM</name>
<dbReference type="HAMAP" id="MF_00074">
    <property type="entry name" value="16SrRNA_methyltr_G"/>
    <property type="match status" value="1"/>
</dbReference>
<dbReference type="Proteomes" id="UP000824159">
    <property type="component" value="Unassembled WGS sequence"/>
</dbReference>
<evidence type="ECO:0000256" key="5">
    <source>
        <dbReference type="ARBA" id="ARBA00022691"/>
    </source>
</evidence>
<comment type="caution">
    <text evidence="7">The sequence shown here is derived from an EMBL/GenBank/DDBJ whole genome shotgun (WGS) entry which is preliminary data.</text>
</comment>
<dbReference type="PANTHER" id="PTHR31760">
    <property type="entry name" value="S-ADENOSYL-L-METHIONINE-DEPENDENT METHYLTRANSFERASES SUPERFAMILY PROTEIN"/>
    <property type="match status" value="1"/>
</dbReference>
<feature type="binding site" evidence="6">
    <location>
        <position position="80"/>
    </location>
    <ligand>
        <name>S-adenosyl-L-methionine</name>
        <dbReference type="ChEBI" id="CHEBI:59789"/>
    </ligand>
</feature>
<comment type="function">
    <text evidence="6">Specifically methylates the N7 position of a guanine in 16S rRNA.</text>
</comment>
<proteinExistence type="inferred from homology"/>
<evidence type="ECO:0000256" key="4">
    <source>
        <dbReference type="ARBA" id="ARBA00022679"/>
    </source>
</evidence>
<reference evidence="7" key="2">
    <citation type="journal article" date="2021" name="PeerJ">
        <title>Extensive microbial diversity within the chicken gut microbiome revealed by metagenomics and culture.</title>
        <authorList>
            <person name="Gilroy R."/>
            <person name="Ravi A."/>
            <person name="Getino M."/>
            <person name="Pursley I."/>
            <person name="Horton D.L."/>
            <person name="Alikhan N.F."/>
            <person name="Baker D."/>
            <person name="Gharbi K."/>
            <person name="Hall N."/>
            <person name="Watson M."/>
            <person name="Adriaenssens E.M."/>
            <person name="Foster-Nyarko E."/>
            <person name="Jarju S."/>
            <person name="Secka A."/>
            <person name="Antonio M."/>
            <person name="Oren A."/>
            <person name="Chaudhuri R.R."/>
            <person name="La Ragione R."/>
            <person name="Hildebrand F."/>
            <person name="Pallen M.J."/>
        </authorList>
    </citation>
    <scope>NUCLEOTIDE SEQUENCE</scope>
    <source>
        <strain evidence="7">CHK176-22527</strain>
    </source>
</reference>
<comment type="similarity">
    <text evidence="6">Belongs to the methyltransferase superfamily. RNA methyltransferase RsmG family.</text>
</comment>
<evidence type="ECO:0000256" key="2">
    <source>
        <dbReference type="ARBA" id="ARBA00022552"/>
    </source>
</evidence>
<feature type="binding site" evidence="6">
    <location>
        <begin position="126"/>
        <end position="127"/>
    </location>
    <ligand>
        <name>S-adenosyl-L-methionine</name>
        <dbReference type="ChEBI" id="CHEBI:59789"/>
    </ligand>
</feature>
<keyword evidence="2 6" id="KW-0698">rRNA processing</keyword>
<keyword evidence="5 6" id="KW-0949">S-adenosyl-L-methionine</keyword>
<keyword evidence="3 6" id="KW-0489">Methyltransferase</keyword>
<dbReference type="GO" id="GO:0005829">
    <property type="term" value="C:cytosol"/>
    <property type="evidence" value="ECO:0007669"/>
    <property type="project" value="TreeGrafter"/>
</dbReference>
<organism evidence="7 8">
    <name type="scientific">Candidatus Allocopromorpha excrementavium</name>
    <dbReference type="NCBI Taxonomy" id="2840741"/>
    <lineage>
        <taxon>Bacteria</taxon>
        <taxon>Bacillati</taxon>
        <taxon>Bacillota</taxon>
        <taxon>Clostridia</taxon>
        <taxon>Eubacteriales</taxon>
        <taxon>Eubacteriaceae</taxon>
        <taxon>Eubacteriaceae incertae sedis</taxon>
        <taxon>Candidatus Allocopromorpha</taxon>
    </lineage>
</organism>
<dbReference type="InterPro" id="IPR003682">
    <property type="entry name" value="rRNA_ssu_MeTfrase_G"/>
</dbReference>
<reference evidence="7" key="1">
    <citation type="submission" date="2020-10" db="EMBL/GenBank/DDBJ databases">
        <authorList>
            <person name="Gilroy R."/>
        </authorList>
    </citation>
    <scope>NUCLEOTIDE SEQUENCE</scope>
    <source>
        <strain evidence="7">CHK176-22527</strain>
    </source>
</reference>
<evidence type="ECO:0000256" key="6">
    <source>
        <dbReference type="HAMAP-Rule" id="MF_00074"/>
    </source>
</evidence>
<dbReference type="Pfam" id="PF02527">
    <property type="entry name" value="GidB"/>
    <property type="match status" value="1"/>
</dbReference>
<feature type="binding site" evidence="6">
    <location>
        <position position="145"/>
    </location>
    <ligand>
        <name>S-adenosyl-L-methionine</name>
        <dbReference type="ChEBI" id="CHEBI:59789"/>
    </ligand>
</feature>
<evidence type="ECO:0000256" key="3">
    <source>
        <dbReference type="ARBA" id="ARBA00022603"/>
    </source>
</evidence>
<feature type="binding site" evidence="6">
    <location>
        <position position="75"/>
    </location>
    <ligand>
        <name>S-adenosyl-L-methionine</name>
        <dbReference type="ChEBI" id="CHEBI:59789"/>
    </ligand>
</feature>
<dbReference type="SUPFAM" id="SSF53335">
    <property type="entry name" value="S-adenosyl-L-methionine-dependent methyltransferases"/>
    <property type="match status" value="1"/>
</dbReference>
<dbReference type="CDD" id="cd02440">
    <property type="entry name" value="AdoMet_MTases"/>
    <property type="match status" value="1"/>
</dbReference>
<accession>A0A9D1KWM6</accession>
<comment type="subcellular location">
    <subcellularLocation>
        <location evidence="6">Cytoplasm</location>
    </subcellularLocation>
</comment>
<evidence type="ECO:0000313" key="8">
    <source>
        <dbReference type="Proteomes" id="UP000824159"/>
    </source>
</evidence>
<dbReference type="EC" id="2.1.1.-" evidence="6"/>
<dbReference type="PANTHER" id="PTHR31760:SF0">
    <property type="entry name" value="S-ADENOSYL-L-METHIONINE-DEPENDENT METHYLTRANSFERASES SUPERFAMILY PROTEIN"/>
    <property type="match status" value="1"/>
</dbReference>